<keyword evidence="2" id="KW-0808">Transferase</keyword>
<dbReference type="InterPro" id="IPR001245">
    <property type="entry name" value="Ser-Thr/Tyr_kinase_cat_dom"/>
</dbReference>
<dbReference type="InterPro" id="IPR011009">
    <property type="entry name" value="Kinase-like_dom_sf"/>
</dbReference>
<dbReference type="EMBL" id="ASHM01006280">
    <property type="protein sequence ID" value="PNY13702.1"/>
    <property type="molecule type" value="Genomic_DNA"/>
</dbReference>
<proteinExistence type="predicted"/>
<gene>
    <name evidence="2" type="ORF">L195_g010365</name>
</gene>
<evidence type="ECO:0000259" key="1">
    <source>
        <dbReference type="PROSITE" id="PS50011"/>
    </source>
</evidence>
<dbReference type="InterPro" id="IPR051681">
    <property type="entry name" value="Ser/Thr_Kinases-Pseudokinases"/>
</dbReference>
<dbReference type="SUPFAM" id="SSF56112">
    <property type="entry name" value="Protein kinase-like (PK-like)"/>
    <property type="match status" value="1"/>
</dbReference>
<dbReference type="InterPro" id="IPR000719">
    <property type="entry name" value="Prot_kinase_dom"/>
</dbReference>
<organism evidence="2 3">
    <name type="scientific">Trifolium pratense</name>
    <name type="common">Red clover</name>
    <dbReference type="NCBI Taxonomy" id="57577"/>
    <lineage>
        <taxon>Eukaryota</taxon>
        <taxon>Viridiplantae</taxon>
        <taxon>Streptophyta</taxon>
        <taxon>Embryophyta</taxon>
        <taxon>Tracheophyta</taxon>
        <taxon>Spermatophyta</taxon>
        <taxon>Magnoliopsida</taxon>
        <taxon>eudicotyledons</taxon>
        <taxon>Gunneridae</taxon>
        <taxon>Pentapetalae</taxon>
        <taxon>rosids</taxon>
        <taxon>fabids</taxon>
        <taxon>Fabales</taxon>
        <taxon>Fabaceae</taxon>
        <taxon>Papilionoideae</taxon>
        <taxon>50 kb inversion clade</taxon>
        <taxon>NPAAA clade</taxon>
        <taxon>Hologalegina</taxon>
        <taxon>IRL clade</taxon>
        <taxon>Trifolieae</taxon>
        <taxon>Trifolium</taxon>
    </lineage>
</organism>
<name>A0A2K3PEI8_TRIPR</name>
<keyword evidence="2" id="KW-0418">Kinase</keyword>
<dbReference type="Proteomes" id="UP000236291">
    <property type="component" value="Unassembled WGS sequence"/>
</dbReference>
<reference evidence="2 3" key="2">
    <citation type="journal article" date="2017" name="Front. Plant Sci.">
        <title>Gene Classification and Mining of Molecular Markers Useful in Red Clover (Trifolium pratense) Breeding.</title>
        <authorList>
            <person name="Istvanek J."/>
            <person name="Dluhosova J."/>
            <person name="Dluhos P."/>
            <person name="Patkova L."/>
            <person name="Nedelnik J."/>
            <person name="Repkova J."/>
        </authorList>
    </citation>
    <scope>NUCLEOTIDE SEQUENCE [LARGE SCALE GENOMIC DNA]</scope>
    <source>
        <strain evidence="3">cv. Tatra</strain>
        <tissue evidence="2">Young leaves</tissue>
    </source>
</reference>
<sequence>VIEHKPYDQKADVFSFGIALWELLTGELPYSYLTPLQAAVGVVQKGLRPTIPKNTHPRISELLQRCWQQDPKERPAFSEIIEILQHIAKEDIKISHPTVFSHHLGAAITDDTDTHTRIIQECNLFVLYSSLTKDQLSLVLSALGKSHSTVPLP</sequence>
<evidence type="ECO:0000313" key="3">
    <source>
        <dbReference type="Proteomes" id="UP000236291"/>
    </source>
</evidence>
<dbReference type="Gene3D" id="1.10.510.10">
    <property type="entry name" value="Transferase(Phosphotransferase) domain 1"/>
    <property type="match status" value="1"/>
</dbReference>
<dbReference type="PANTHER" id="PTHR44329:SF151">
    <property type="entry name" value="SERINE_THREONINE-PROTEIN KINASE STY17"/>
    <property type="match status" value="1"/>
</dbReference>
<dbReference type="ExpressionAtlas" id="A0A2K3PEI8">
    <property type="expression patterns" value="baseline"/>
</dbReference>
<dbReference type="PANTHER" id="PTHR44329">
    <property type="entry name" value="SERINE/THREONINE-PROTEIN KINASE TNNI3K-RELATED"/>
    <property type="match status" value="1"/>
</dbReference>
<feature type="non-terminal residue" evidence="2">
    <location>
        <position position="1"/>
    </location>
</feature>
<dbReference type="PROSITE" id="PS50011">
    <property type="entry name" value="PROTEIN_KINASE_DOM"/>
    <property type="match status" value="1"/>
</dbReference>
<dbReference type="STRING" id="57577.A0A2K3PEI8"/>
<dbReference type="Pfam" id="PF07714">
    <property type="entry name" value="PK_Tyr_Ser-Thr"/>
    <property type="match status" value="1"/>
</dbReference>
<reference evidence="2 3" key="1">
    <citation type="journal article" date="2014" name="Am. J. Bot.">
        <title>Genome assembly and annotation for red clover (Trifolium pratense; Fabaceae).</title>
        <authorList>
            <person name="Istvanek J."/>
            <person name="Jaros M."/>
            <person name="Krenek A."/>
            <person name="Repkova J."/>
        </authorList>
    </citation>
    <scope>NUCLEOTIDE SEQUENCE [LARGE SCALE GENOMIC DNA]</scope>
    <source>
        <strain evidence="3">cv. Tatra</strain>
        <tissue evidence="2">Young leaves</tissue>
    </source>
</reference>
<evidence type="ECO:0000313" key="2">
    <source>
        <dbReference type="EMBL" id="PNY13702.1"/>
    </source>
</evidence>
<feature type="domain" description="Protein kinase" evidence="1">
    <location>
        <begin position="1"/>
        <end position="99"/>
    </location>
</feature>
<dbReference type="GO" id="GO:0005524">
    <property type="term" value="F:ATP binding"/>
    <property type="evidence" value="ECO:0007669"/>
    <property type="project" value="InterPro"/>
</dbReference>
<dbReference type="AlphaFoldDB" id="A0A2K3PEI8"/>
<comment type="caution">
    <text evidence="2">The sequence shown here is derived from an EMBL/GenBank/DDBJ whole genome shotgun (WGS) entry which is preliminary data.</text>
</comment>
<protein>
    <submittedName>
        <fullName evidence="2">Serine/threonine-protein kinase CTR1-like protein</fullName>
    </submittedName>
</protein>
<accession>A0A2K3PEI8</accession>
<dbReference type="GO" id="GO:0004674">
    <property type="term" value="F:protein serine/threonine kinase activity"/>
    <property type="evidence" value="ECO:0007669"/>
    <property type="project" value="TreeGrafter"/>
</dbReference>